<organism evidence="1">
    <name type="scientific">marine metagenome</name>
    <dbReference type="NCBI Taxonomy" id="408172"/>
    <lineage>
        <taxon>unclassified sequences</taxon>
        <taxon>metagenomes</taxon>
        <taxon>ecological metagenomes</taxon>
    </lineage>
</organism>
<sequence length="36" mass="3973">MDHVGVKPVIQSAKFVARPEWVSGAVNIHKIRSLTT</sequence>
<protein>
    <submittedName>
        <fullName evidence="1">Uncharacterized protein</fullName>
    </submittedName>
</protein>
<dbReference type="AlphaFoldDB" id="A0A382I8P5"/>
<dbReference type="EMBL" id="UINC01065507">
    <property type="protein sequence ID" value="SVB95253.1"/>
    <property type="molecule type" value="Genomic_DNA"/>
</dbReference>
<reference evidence="1" key="1">
    <citation type="submission" date="2018-05" db="EMBL/GenBank/DDBJ databases">
        <authorList>
            <person name="Lanie J.A."/>
            <person name="Ng W.-L."/>
            <person name="Kazmierczak K.M."/>
            <person name="Andrzejewski T.M."/>
            <person name="Davidsen T.M."/>
            <person name="Wayne K.J."/>
            <person name="Tettelin H."/>
            <person name="Glass J.I."/>
            <person name="Rusch D."/>
            <person name="Podicherti R."/>
            <person name="Tsui H.-C.T."/>
            <person name="Winkler M.E."/>
        </authorList>
    </citation>
    <scope>NUCLEOTIDE SEQUENCE</scope>
</reference>
<proteinExistence type="predicted"/>
<feature type="non-terminal residue" evidence="1">
    <location>
        <position position="36"/>
    </location>
</feature>
<gene>
    <name evidence="1" type="ORF">METZ01_LOCUS248107</name>
</gene>
<evidence type="ECO:0000313" key="1">
    <source>
        <dbReference type="EMBL" id="SVB95253.1"/>
    </source>
</evidence>
<name>A0A382I8P5_9ZZZZ</name>
<accession>A0A382I8P5</accession>